<dbReference type="PROSITE" id="PS51257">
    <property type="entry name" value="PROKAR_LIPOPROTEIN"/>
    <property type="match status" value="1"/>
</dbReference>
<comment type="caution">
    <text evidence="2">The sequence shown here is derived from an EMBL/GenBank/DDBJ whole genome shotgun (WGS) entry which is preliminary data.</text>
</comment>
<evidence type="ECO:0000313" key="2">
    <source>
        <dbReference type="EMBL" id="MBC9711735.1"/>
    </source>
</evidence>
<evidence type="ECO:0000256" key="1">
    <source>
        <dbReference type="SAM" id="MobiDB-lite"/>
    </source>
</evidence>
<dbReference type="EMBL" id="JACTVJ010000003">
    <property type="protein sequence ID" value="MBC9711735.1"/>
    <property type="molecule type" value="Genomic_DNA"/>
</dbReference>
<evidence type="ECO:0000313" key="3">
    <source>
        <dbReference type="Proteomes" id="UP000642284"/>
    </source>
</evidence>
<sequence>MWGTRVVGVVVFGAVVMAAGCARVQDDPRTAGSRPSASSGVLGLCPPETVEQGEPSPCITSSEADKYAENHAFRAEMPITAQERVDAEGKRAALEAALRELGAGADEAAARAAAAEALGLPTSSVEVKAAGFGVPDGGLSVGGGEGKVCVNGSLDAEGLARAEVAGRTNDGTCLPGDGGH</sequence>
<accession>A0ABR7S8E9</accession>
<protein>
    <submittedName>
        <fullName evidence="2">Precorrin-3B C(17)-methyltransferase</fullName>
    </submittedName>
</protein>
<name>A0ABR7S8E9_9ACTN</name>
<keyword evidence="3" id="KW-1185">Reference proteome</keyword>
<reference evidence="2 3" key="1">
    <citation type="submission" date="2020-08" db="EMBL/GenBank/DDBJ databases">
        <title>Genemic of Streptomyces polyaspartic.</title>
        <authorList>
            <person name="Liu W."/>
        </authorList>
    </citation>
    <scope>NUCLEOTIDE SEQUENCE [LARGE SCALE GENOMIC DNA]</scope>
    <source>
        <strain evidence="2 3">TRM66268-LWL</strain>
    </source>
</reference>
<feature type="region of interest" description="Disordered" evidence="1">
    <location>
        <begin position="26"/>
        <end position="46"/>
    </location>
</feature>
<organism evidence="2 3">
    <name type="scientific">Streptomyces polyasparticus</name>
    <dbReference type="NCBI Taxonomy" id="2767826"/>
    <lineage>
        <taxon>Bacteria</taxon>
        <taxon>Bacillati</taxon>
        <taxon>Actinomycetota</taxon>
        <taxon>Actinomycetes</taxon>
        <taxon>Kitasatosporales</taxon>
        <taxon>Streptomycetaceae</taxon>
        <taxon>Streptomyces</taxon>
    </lineage>
</organism>
<dbReference type="Proteomes" id="UP000642284">
    <property type="component" value="Unassembled WGS sequence"/>
</dbReference>
<proteinExistence type="predicted"/>
<dbReference type="RefSeq" id="WP_187812243.1">
    <property type="nucleotide sequence ID" value="NZ_JACTVJ010000003.1"/>
</dbReference>
<gene>
    <name evidence="2" type="ORF">H9Y04_04025</name>
</gene>